<name>A0A8D8AFJ2_CULPI</name>
<dbReference type="EMBL" id="HBUE01022870">
    <property type="protein sequence ID" value="CAG6453441.1"/>
    <property type="molecule type" value="Transcribed_RNA"/>
</dbReference>
<dbReference type="EMBL" id="HBUE01333875">
    <property type="protein sequence ID" value="CAG6594916.1"/>
    <property type="molecule type" value="Transcribed_RNA"/>
</dbReference>
<dbReference type="AlphaFoldDB" id="A0A8D8AFJ2"/>
<sequence length="115" mass="13373">METTIRSSRIRKEATKKLSICSKRRRRRKTIRVQLITTPSRMTMSKRIWPRKIRSLWQSARSRRGPDAKNSSPSMLCSVKSCSGTSSDPKKIRRPESLGIRLRMLLSVFGIQERI</sequence>
<feature type="compositionally biased region" description="Polar residues" evidence="1">
    <location>
        <begin position="69"/>
        <end position="87"/>
    </location>
</feature>
<reference evidence="2" key="1">
    <citation type="submission" date="2021-05" db="EMBL/GenBank/DDBJ databases">
        <authorList>
            <person name="Alioto T."/>
            <person name="Alioto T."/>
            <person name="Gomez Garrido J."/>
        </authorList>
    </citation>
    <scope>NUCLEOTIDE SEQUENCE</scope>
</reference>
<accession>A0A8D8AFJ2</accession>
<dbReference type="EMBL" id="HBUE01227122">
    <property type="protein sequence ID" value="CAG6542802.1"/>
    <property type="molecule type" value="Transcribed_RNA"/>
</dbReference>
<proteinExistence type="predicted"/>
<organism evidence="2">
    <name type="scientific">Culex pipiens</name>
    <name type="common">House mosquito</name>
    <dbReference type="NCBI Taxonomy" id="7175"/>
    <lineage>
        <taxon>Eukaryota</taxon>
        <taxon>Metazoa</taxon>
        <taxon>Ecdysozoa</taxon>
        <taxon>Arthropoda</taxon>
        <taxon>Hexapoda</taxon>
        <taxon>Insecta</taxon>
        <taxon>Pterygota</taxon>
        <taxon>Neoptera</taxon>
        <taxon>Endopterygota</taxon>
        <taxon>Diptera</taxon>
        <taxon>Nematocera</taxon>
        <taxon>Culicoidea</taxon>
        <taxon>Culicidae</taxon>
        <taxon>Culicinae</taxon>
        <taxon>Culicini</taxon>
        <taxon>Culex</taxon>
        <taxon>Culex</taxon>
    </lineage>
</organism>
<evidence type="ECO:0000313" key="2">
    <source>
        <dbReference type="EMBL" id="CAG6453441.1"/>
    </source>
</evidence>
<feature type="region of interest" description="Disordered" evidence="1">
    <location>
        <begin position="59"/>
        <end position="92"/>
    </location>
</feature>
<evidence type="ECO:0000256" key="1">
    <source>
        <dbReference type="SAM" id="MobiDB-lite"/>
    </source>
</evidence>
<protein>
    <submittedName>
        <fullName evidence="2">(northern house mosquito) hypothetical protein</fullName>
    </submittedName>
</protein>